<keyword evidence="5 10" id="KW-0808">Transferase</keyword>
<evidence type="ECO:0000256" key="3">
    <source>
        <dbReference type="ARBA" id="ARBA00012099"/>
    </source>
</evidence>
<evidence type="ECO:0000313" key="13">
    <source>
        <dbReference type="EMBL" id="KAK8861133.1"/>
    </source>
</evidence>
<dbReference type="PIRSF" id="PIRSF000538">
    <property type="entry name" value="GlpK"/>
    <property type="match status" value="1"/>
</dbReference>
<dbReference type="SUPFAM" id="SSF53067">
    <property type="entry name" value="Actin-like ATPase domain"/>
    <property type="match status" value="2"/>
</dbReference>
<comment type="caution">
    <text evidence="13">The sequence shown here is derived from an EMBL/GenBank/DDBJ whole genome shotgun (WGS) entry which is preliminary data.</text>
</comment>
<keyword evidence="7 10" id="KW-0418">Kinase</keyword>
<evidence type="ECO:0000256" key="7">
    <source>
        <dbReference type="ARBA" id="ARBA00022777"/>
    </source>
</evidence>
<dbReference type="NCBIfam" id="TIGR01312">
    <property type="entry name" value="XylB"/>
    <property type="match status" value="1"/>
</dbReference>
<keyword evidence="4" id="KW-0859">Xylose metabolism</keyword>
<evidence type="ECO:0000256" key="8">
    <source>
        <dbReference type="ARBA" id="ARBA00022840"/>
    </source>
</evidence>
<dbReference type="Pfam" id="PF00370">
    <property type="entry name" value="FGGY_N"/>
    <property type="match status" value="1"/>
</dbReference>
<dbReference type="InterPro" id="IPR043129">
    <property type="entry name" value="ATPase_NBD"/>
</dbReference>
<evidence type="ECO:0000256" key="4">
    <source>
        <dbReference type="ARBA" id="ARBA00022629"/>
    </source>
</evidence>
<evidence type="ECO:0000259" key="12">
    <source>
        <dbReference type="Pfam" id="PF02782"/>
    </source>
</evidence>
<dbReference type="Gene3D" id="3.30.420.40">
    <property type="match status" value="2"/>
</dbReference>
<sequence length="514" mass="55723">MLSSLFLKKQFKRNIGRTIVAGIDNGTQSTKVVCYDVSSKEILALGQSPHDMIVGSDGAREQKAEWWVNALKSSFDQISPEIKKDIKAIGVSGQQHGFVPIDSDGNVLYNVKLWCDTSTTVECAEITKKYGGSELLLHDNCNLILPGYTASKILWLKTHQKALYDKLDTILLPHDYLNYLLTGEKTMECGDASGTALLDIKNRTWSKKLLKCIDSQRDLSKCLPRLIQSDDIAGHVTKKAANLFGIPEGALVSSGGGDNMQCAIGTGTVTNGVLIASLGTSGTLCGSSNKPIVDPEGNLAAFCSSTGSWLPLLCTMNCTVSIELARKLFNISLDEFNQISAKVPIGSNGVVIVPFFNGERTPNYPNGKGCICGLTPDNMKAENIYRASMEAAIFGLKLGLNSFMKLGFDAKEIRLVGGGSKSKLWSQMVADVCNLPTVSPDVPEAAAFGAALQAYWALLKSQGKSTSIEEITHEHVKTNSNAVYNPISENVVDYDLAYQKYLRYVENFKPIFSA</sequence>
<protein>
    <recommendedName>
        <fullName evidence="3">glycerol kinase</fullName>
        <ecNumber evidence="3">2.7.1.30</ecNumber>
    </recommendedName>
</protein>
<name>A0ABR2IEG2_9EUKA</name>
<evidence type="ECO:0000256" key="9">
    <source>
        <dbReference type="ARBA" id="ARBA00023277"/>
    </source>
</evidence>
<dbReference type="Pfam" id="PF02782">
    <property type="entry name" value="FGGY_C"/>
    <property type="match status" value="1"/>
</dbReference>
<evidence type="ECO:0000256" key="5">
    <source>
        <dbReference type="ARBA" id="ARBA00022679"/>
    </source>
</evidence>
<dbReference type="PROSITE" id="PS00933">
    <property type="entry name" value="FGGY_KINASES_1"/>
    <property type="match status" value="1"/>
</dbReference>
<dbReference type="PANTHER" id="PTHR43095">
    <property type="entry name" value="SUGAR KINASE"/>
    <property type="match status" value="1"/>
</dbReference>
<dbReference type="InterPro" id="IPR018483">
    <property type="entry name" value="Carb_kinase_FGGY_CS"/>
</dbReference>
<organism evidence="13 14">
    <name type="scientific">Tritrichomonas musculus</name>
    <dbReference type="NCBI Taxonomy" id="1915356"/>
    <lineage>
        <taxon>Eukaryota</taxon>
        <taxon>Metamonada</taxon>
        <taxon>Parabasalia</taxon>
        <taxon>Tritrichomonadida</taxon>
        <taxon>Tritrichomonadidae</taxon>
        <taxon>Tritrichomonas</taxon>
    </lineage>
</organism>
<keyword evidence="6" id="KW-0547">Nucleotide-binding</keyword>
<comment type="similarity">
    <text evidence="2 10">Belongs to the FGGY kinase family.</text>
</comment>
<dbReference type="EMBL" id="JAPFFF010000018">
    <property type="protein sequence ID" value="KAK8861133.1"/>
    <property type="molecule type" value="Genomic_DNA"/>
</dbReference>
<comment type="pathway">
    <text evidence="1">Polyol metabolism; glycerol degradation via glycerol kinase pathway; sn-glycerol 3-phosphate from glycerol: step 1/1.</text>
</comment>
<dbReference type="InterPro" id="IPR050406">
    <property type="entry name" value="FGGY_Carb_Kinase"/>
</dbReference>
<reference evidence="13 14" key="1">
    <citation type="submission" date="2024-04" db="EMBL/GenBank/DDBJ databases">
        <title>Tritrichomonas musculus Genome.</title>
        <authorList>
            <person name="Alves-Ferreira E."/>
            <person name="Grigg M."/>
            <person name="Lorenzi H."/>
            <person name="Galac M."/>
        </authorList>
    </citation>
    <scope>NUCLEOTIDE SEQUENCE [LARGE SCALE GENOMIC DNA]</scope>
    <source>
        <strain evidence="13 14">EAF2021</strain>
    </source>
</reference>
<feature type="domain" description="Carbohydrate kinase FGGY N-terminal" evidence="11">
    <location>
        <begin position="20"/>
        <end position="265"/>
    </location>
</feature>
<accession>A0ABR2IEG2</accession>
<dbReference type="CDD" id="cd07809">
    <property type="entry name" value="ASKHA_NBD_FGGY_BaXK-like"/>
    <property type="match status" value="1"/>
</dbReference>
<evidence type="ECO:0000256" key="10">
    <source>
        <dbReference type="RuleBase" id="RU003733"/>
    </source>
</evidence>
<dbReference type="PANTHER" id="PTHR43095:SF5">
    <property type="entry name" value="XYLULOSE KINASE"/>
    <property type="match status" value="1"/>
</dbReference>
<dbReference type="InterPro" id="IPR018484">
    <property type="entry name" value="FGGY_N"/>
</dbReference>
<evidence type="ECO:0000313" key="14">
    <source>
        <dbReference type="Proteomes" id="UP001470230"/>
    </source>
</evidence>
<dbReference type="PROSITE" id="PS00445">
    <property type="entry name" value="FGGY_KINASES_2"/>
    <property type="match status" value="1"/>
</dbReference>
<keyword evidence="9" id="KW-0119">Carbohydrate metabolism</keyword>
<keyword evidence="8" id="KW-0067">ATP-binding</keyword>
<proteinExistence type="inferred from homology"/>
<evidence type="ECO:0000259" key="11">
    <source>
        <dbReference type="Pfam" id="PF00370"/>
    </source>
</evidence>
<gene>
    <name evidence="13" type="ORF">M9Y10_012828</name>
</gene>
<evidence type="ECO:0000256" key="1">
    <source>
        <dbReference type="ARBA" id="ARBA00005190"/>
    </source>
</evidence>
<dbReference type="InterPro" id="IPR018485">
    <property type="entry name" value="FGGY_C"/>
</dbReference>
<evidence type="ECO:0000256" key="6">
    <source>
        <dbReference type="ARBA" id="ARBA00022741"/>
    </source>
</evidence>
<evidence type="ECO:0000256" key="2">
    <source>
        <dbReference type="ARBA" id="ARBA00009156"/>
    </source>
</evidence>
<feature type="domain" description="Carbohydrate kinase FGGY C-terminal" evidence="12">
    <location>
        <begin position="276"/>
        <end position="457"/>
    </location>
</feature>
<dbReference type="InterPro" id="IPR000577">
    <property type="entry name" value="Carb_kinase_FGGY"/>
</dbReference>
<dbReference type="InterPro" id="IPR006000">
    <property type="entry name" value="Xylulokinase"/>
</dbReference>
<dbReference type="EC" id="2.7.1.30" evidence="3"/>
<keyword evidence="14" id="KW-1185">Reference proteome</keyword>
<dbReference type="Proteomes" id="UP001470230">
    <property type="component" value="Unassembled WGS sequence"/>
</dbReference>